<feature type="modified residue" description="4-aspartylphosphate" evidence="7">
    <location>
        <position position="54"/>
    </location>
</feature>
<evidence type="ECO:0000256" key="6">
    <source>
        <dbReference type="ARBA" id="ARBA00023163"/>
    </source>
</evidence>
<keyword evidence="5 8" id="KW-0238">DNA-binding</keyword>
<evidence type="ECO:0000256" key="8">
    <source>
        <dbReference type="PROSITE-ProRule" id="PRU01091"/>
    </source>
</evidence>
<dbReference type="InterPro" id="IPR001789">
    <property type="entry name" value="Sig_transdc_resp-reg_receiver"/>
</dbReference>
<protein>
    <submittedName>
        <fullName evidence="11">Transcriptional regulator</fullName>
    </submittedName>
</protein>
<evidence type="ECO:0000313" key="12">
    <source>
        <dbReference type="Proteomes" id="UP000029500"/>
    </source>
</evidence>
<dbReference type="Pfam" id="PF00486">
    <property type="entry name" value="Trans_reg_C"/>
    <property type="match status" value="1"/>
</dbReference>
<dbReference type="GO" id="GO:0000156">
    <property type="term" value="F:phosphorelay response regulator activity"/>
    <property type="evidence" value="ECO:0007669"/>
    <property type="project" value="TreeGrafter"/>
</dbReference>
<dbReference type="Pfam" id="PF00072">
    <property type="entry name" value="Response_reg"/>
    <property type="match status" value="1"/>
</dbReference>
<feature type="domain" description="OmpR/PhoB-type" evidence="10">
    <location>
        <begin position="130"/>
        <end position="229"/>
    </location>
</feature>
<evidence type="ECO:0000259" key="10">
    <source>
        <dbReference type="PROSITE" id="PS51755"/>
    </source>
</evidence>
<dbReference type="RefSeq" id="WP_025703772.1">
    <property type="nucleotide sequence ID" value="NZ_CP009287.1"/>
</dbReference>
<dbReference type="PROSITE" id="PS51755">
    <property type="entry name" value="OMPR_PHOB"/>
    <property type="match status" value="1"/>
</dbReference>
<evidence type="ECO:0000259" key="9">
    <source>
        <dbReference type="PROSITE" id="PS50110"/>
    </source>
</evidence>
<dbReference type="OrthoDB" id="9790442at2"/>
<dbReference type="PROSITE" id="PS50110">
    <property type="entry name" value="RESPONSE_REGULATORY"/>
    <property type="match status" value="1"/>
</dbReference>
<evidence type="ECO:0000256" key="4">
    <source>
        <dbReference type="ARBA" id="ARBA00023015"/>
    </source>
</evidence>
<dbReference type="HOGENOM" id="CLU_000445_30_4_9"/>
<dbReference type="PANTHER" id="PTHR48111:SF52">
    <property type="entry name" value="TRANSCRIPTIONAL REGULATORY PROTEIN YVRH"/>
    <property type="match status" value="1"/>
</dbReference>
<sequence>MNDTILIIEDEAGIACMLELLLSREGYSSVLTASTGAEAMSLLDSREPDIILLDVMLPDCNGFELCLELRKKTNAPVLFLTSRAADYDKLTGFAMGGDDYITKPFNSLEVVARIKAQLARKRLYQQEAPAASYAFADFEISKDTGGLTVRGQQLHCTAKEFALLLFFAEHPGRLFTTSQLYEQVWGQMQLGDEKTVVIYISKIRNKIERDPKQPRYIVNFRGLGYKFIPDPVPAGQA</sequence>
<proteinExistence type="predicted"/>
<dbReference type="InterPro" id="IPR039420">
    <property type="entry name" value="WalR-like"/>
</dbReference>
<feature type="DNA-binding region" description="OmpR/PhoB-type" evidence="8">
    <location>
        <begin position="130"/>
        <end position="229"/>
    </location>
</feature>
<evidence type="ECO:0000256" key="1">
    <source>
        <dbReference type="ARBA" id="ARBA00004496"/>
    </source>
</evidence>
<keyword evidence="6" id="KW-0804">Transcription</keyword>
<dbReference type="Gene3D" id="1.10.10.10">
    <property type="entry name" value="Winged helix-like DNA-binding domain superfamily/Winged helix DNA-binding domain"/>
    <property type="match status" value="1"/>
</dbReference>
<dbReference type="FunFam" id="1.10.10.10:FF:000018">
    <property type="entry name" value="DNA-binding response regulator ResD"/>
    <property type="match status" value="1"/>
</dbReference>
<dbReference type="InterPro" id="IPR011006">
    <property type="entry name" value="CheY-like_superfamily"/>
</dbReference>
<dbReference type="GO" id="GO:0005829">
    <property type="term" value="C:cytosol"/>
    <property type="evidence" value="ECO:0007669"/>
    <property type="project" value="TreeGrafter"/>
</dbReference>
<evidence type="ECO:0000256" key="5">
    <source>
        <dbReference type="ARBA" id="ARBA00023125"/>
    </source>
</evidence>
<keyword evidence="4" id="KW-0805">Transcription regulation</keyword>
<accession>A0A089M668</accession>
<dbReference type="STRING" id="189425.PGRAT_04365"/>
<evidence type="ECO:0000256" key="3">
    <source>
        <dbReference type="ARBA" id="ARBA00023012"/>
    </source>
</evidence>
<dbReference type="SUPFAM" id="SSF52172">
    <property type="entry name" value="CheY-like"/>
    <property type="match status" value="1"/>
</dbReference>
<organism evidence="11 12">
    <name type="scientific">Paenibacillus graminis</name>
    <dbReference type="NCBI Taxonomy" id="189425"/>
    <lineage>
        <taxon>Bacteria</taxon>
        <taxon>Bacillati</taxon>
        <taxon>Bacillota</taxon>
        <taxon>Bacilli</taxon>
        <taxon>Bacillales</taxon>
        <taxon>Paenibacillaceae</taxon>
        <taxon>Paenibacillus</taxon>
    </lineage>
</organism>
<dbReference type="Gene3D" id="3.40.50.2300">
    <property type="match status" value="1"/>
</dbReference>
<dbReference type="InterPro" id="IPR036388">
    <property type="entry name" value="WH-like_DNA-bd_sf"/>
</dbReference>
<dbReference type="Gene3D" id="6.10.250.690">
    <property type="match status" value="1"/>
</dbReference>
<dbReference type="GO" id="GO:0000976">
    <property type="term" value="F:transcription cis-regulatory region binding"/>
    <property type="evidence" value="ECO:0007669"/>
    <property type="project" value="TreeGrafter"/>
</dbReference>
<dbReference type="InterPro" id="IPR001867">
    <property type="entry name" value="OmpR/PhoB-type_DNA-bd"/>
</dbReference>
<keyword evidence="12" id="KW-1185">Reference proteome</keyword>
<dbReference type="SMART" id="SM00448">
    <property type="entry name" value="REC"/>
    <property type="match status" value="1"/>
</dbReference>
<keyword evidence="2 7" id="KW-0597">Phosphoprotein</keyword>
<feature type="domain" description="Response regulatory" evidence="9">
    <location>
        <begin position="4"/>
        <end position="118"/>
    </location>
</feature>
<evidence type="ECO:0000256" key="2">
    <source>
        <dbReference type="ARBA" id="ARBA00022553"/>
    </source>
</evidence>
<dbReference type="AlphaFoldDB" id="A0A089M668"/>
<dbReference type="CDD" id="cd00383">
    <property type="entry name" value="trans_reg_C"/>
    <property type="match status" value="1"/>
</dbReference>
<gene>
    <name evidence="11" type="ORF">PGRAT_04365</name>
</gene>
<dbReference type="GO" id="GO:0032993">
    <property type="term" value="C:protein-DNA complex"/>
    <property type="evidence" value="ECO:0007669"/>
    <property type="project" value="TreeGrafter"/>
</dbReference>
<dbReference type="KEGG" id="pgm:PGRAT_04365"/>
<name>A0A089M668_9BACL</name>
<dbReference type="PANTHER" id="PTHR48111">
    <property type="entry name" value="REGULATOR OF RPOS"/>
    <property type="match status" value="1"/>
</dbReference>
<evidence type="ECO:0000256" key="7">
    <source>
        <dbReference type="PROSITE-ProRule" id="PRU00169"/>
    </source>
</evidence>
<evidence type="ECO:0000313" key="11">
    <source>
        <dbReference type="EMBL" id="AIQ66963.1"/>
    </source>
</evidence>
<reference evidence="11 12" key="1">
    <citation type="submission" date="2014-08" db="EMBL/GenBank/DDBJ databases">
        <title>Comparative genomics of the Paenibacillus odorifer group.</title>
        <authorList>
            <person name="den Bakker H.C."/>
            <person name="Tsai Y.-C."/>
            <person name="Martin N."/>
            <person name="Korlach J."/>
            <person name="Wiedmann M."/>
        </authorList>
    </citation>
    <scope>NUCLEOTIDE SEQUENCE [LARGE SCALE GENOMIC DNA]</scope>
    <source>
        <strain evidence="11 12">DSM 15220</strain>
    </source>
</reference>
<dbReference type="SMART" id="SM00862">
    <property type="entry name" value="Trans_reg_C"/>
    <property type="match status" value="1"/>
</dbReference>
<dbReference type="eggNOG" id="COG0745">
    <property type="taxonomic scope" value="Bacteria"/>
</dbReference>
<keyword evidence="3" id="KW-0902">Two-component regulatory system</keyword>
<dbReference type="EMBL" id="CP009287">
    <property type="protein sequence ID" value="AIQ66963.1"/>
    <property type="molecule type" value="Genomic_DNA"/>
</dbReference>
<dbReference type="Proteomes" id="UP000029500">
    <property type="component" value="Chromosome"/>
</dbReference>
<comment type="subcellular location">
    <subcellularLocation>
        <location evidence="1">Cytoplasm</location>
    </subcellularLocation>
</comment>
<dbReference type="GO" id="GO:0006355">
    <property type="term" value="P:regulation of DNA-templated transcription"/>
    <property type="evidence" value="ECO:0007669"/>
    <property type="project" value="InterPro"/>
</dbReference>
<dbReference type="CDD" id="cd17574">
    <property type="entry name" value="REC_OmpR"/>
    <property type="match status" value="1"/>
</dbReference>